<evidence type="ECO:0000313" key="2">
    <source>
        <dbReference type="Proteomes" id="UP000235023"/>
    </source>
</evidence>
<name>A0A2J5HR93_9EURO</name>
<protein>
    <submittedName>
        <fullName evidence="1">Uncharacterized protein</fullName>
    </submittedName>
</protein>
<dbReference type="EMBL" id="KZ559555">
    <property type="protein sequence ID" value="PLN79797.1"/>
    <property type="molecule type" value="Genomic_DNA"/>
</dbReference>
<dbReference type="Proteomes" id="UP000235023">
    <property type="component" value="Unassembled WGS sequence"/>
</dbReference>
<sequence length="233" mass="24908">MSFNIVNGQIYTPGLAIVDAPQPNTPLGGDTLHIAIDVSGNGKLSLDKDNDEHKDDDTHLHSLTLFLTSTDLSKNFTISNGTSPPDEDGHPAYVGPVLDLEPSSTVKHVNWPWPECLVGEGSGGGARGKYNISMHQSFRWRGVEHYTVFDLPISVSNSIGESDERVDCASVENELLDRGALTASNDTLDEVPWVGEVDASGEEADAGAAVGSVRAGVWGWVLVTMVGCWCLGY</sequence>
<reference evidence="2" key="1">
    <citation type="submission" date="2017-12" db="EMBL/GenBank/DDBJ databases">
        <authorList>
            <consortium name="DOE Joint Genome Institute"/>
            <person name="Mondo S.J."/>
            <person name="Kjaerbolling I."/>
            <person name="Vesth T.C."/>
            <person name="Frisvad J.C."/>
            <person name="Nybo J.L."/>
            <person name="Theobald S."/>
            <person name="Kuo A."/>
            <person name="Bowyer P."/>
            <person name="Matsuda Y."/>
            <person name="Lyhne E.K."/>
            <person name="Kogle M.E."/>
            <person name="Clum A."/>
            <person name="Lipzen A."/>
            <person name="Salamov A."/>
            <person name="Ngan C.Y."/>
            <person name="Daum C."/>
            <person name="Chiniquy J."/>
            <person name="Barry K."/>
            <person name="LaButti K."/>
            <person name="Haridas S."/>
            <person name="Simmons B.A."/>
            <person name="Magnuson J.K."/>
            <person name="Mortensen U.H."/>
            <person name="Larsen T.O."/>
            <person name="Grigoriev I.V."/>
            <person name="Baker S.E."/>
            <person name="Andersen M.R."/>
            <person name="Nordberg H.P."/>
            <person name="Cantor M.N."/>
            <person name="Hua S.X."/>
        </authorList>
    </citation>
    <scope>NUCLEOTIDE SEQUENCE [LARGE SCALE GENOMIC DNA]</scope>
    <source>
        <strain evidence="2">IBT 19404</strain>
    </source>
</reference>
<dbReference type="AlphaFoldDB" id="A0A2J5HR93"/>
<organism evidence="1 2">
    <name type="scientific">Aspergillus taichungensis</name>
    <dbReference type="NCBI Taxonomy" id="482145"/>
    <lineage>
        <taxon>Eukaryota</taxon>
        <taxon>Fungi</taxon>
        <taxon>Dikarya</taxon>
        <taxon>Ascomycota</taxon>
        <taxon>Pezizomycotina</taxon>
        <taxon>Eurotiomycetes</taxon>
        <taxon>Eurotiomycetidae</taxon>
        <taxon>Eurotiales</taxon>
        <taxon>Aspergillaceae</taxon>
        <taxon>Aspergillus</taxon>
        <taxon>Aspergillus subgen. Circumdati</taxon>
    </lineage>
</organism>
<proteinExistence type="predicted"/>
<keyword evidence="2" id="KW-1185">Reference proteome</keyword>
<evidence type="ECO:0000313" key="1">
    <source>
        <dbReference type="EMBL" id="PLN79797.1"/>
    </source>
</evidence>
<accession>A0A2J5HR93</accession>
<dbReference type="OrthoDB" id="3267335at2759"/>
<gene>
    <name evidence="1" type="ORF">BDW42DRAFT_201540</name>
</gene>